<evidence type="ECO:0000313" key="1">
    <source>
        <dbReference type="EMBL" id="AKS40662.1"/>
    </source>
</evidence>
<reference evidence="1 2" key="1">
    <citation type="submission" date="2015-07" db="EMBL/GenBank/DDBJ databases">
        <authorList>
            <person name="Noorani M."/>
        </authorList>
    </citation>
    <scope>NUCLEOTIDE SEQUENCE [LARGE SCALE GENOMIC DNA]</scope>
    <source>
        <strain evidence="1 2">KCTC 42284</strain>
    </source>
</reference>
<name>A0A0K0XSQ2_9GAMM</name>
<dbReference type="RefSeq" id="WP_049724354.1">
    <property type="nucleotide sequence ID" value="NZ_CP012154.1"/>
</dbReference>
<dbReference type="AlphaFoldDB" id="A0A0K0XSQ2"/>
<organism evidence="1 2">
    <name type="scientific">Wenzhouxiangella marina</name>
    <dbReference type="NCBI Taxonomy" id="1579979"/>
    <lineage>
        <taxon>Bacteria</taxon>
        <taxon>Pseudomonadati</taxon>
        <taxon>Pseudomonadota</taxon>
        <taxon>Gammaproteobacteria</taxon>
        <taxon>Chromatiales</taxon>
        <taxon>Wenzhouxiangellaceae</taxon>
        <taxon>Wenzhouxiangella</taxon>
    </lineage>
</organism>
<proteinExistence type="predicted"/>
<dbReference type="KEGG" id="wma:WM2015_275"/>
<evidence type="ECO:0000313" key="2">
    <source>
        <dbReference type="Proteomes" id="UP000066624"/>
    </source>
</evidence>
<gene>
    <name evidence="1" type="ORF">WM2015_275</name>
</gene>
<accession>A0A0K0XSQ2</accession>
<keyword evidence="2" id="KW-1185">Reference proteome</keyword>
<dbReference type="EMBL" id="CP012154">
    <property type="protein sequence ID" value="AKS40662.1"/>
    <property type="molecule type" value="Genomic_DNA"/>
</dbReference>
<dbReference type="Proteomes" id="UP000066624">
    <property type="component" value="Chromosome"/>
</dbReference>
<protein>
    <submittedName>
        <fullName evidence="1">Uncharacterized protein</fullName>
    </submittedName>
</protein>
<sequence length="171" mass="19330">MNTSDSRQERLAGFDELPMIDPPPALWSAIRTELDQRAASRRHRRLGWISSGLAAAAVLVVLLGVLNSPELPMPASGEPMVADATDPALVQARQISALLESRLRQQNMGAINTSSVERLVYVENELHWLDIRLASQPDNLDLWQRRVELLDEMNRLYGRNNWQTEMQLTSF</sequence>
<dbReference type="STRING" id="1579979.WM2015_275"/>